<name>A5BQV2_VITVI</name>
<dbReference type="AlphaFoldDB" id="A5BQV2"/>
<proteinExistence type="predicted"/>
<reference evidence="1" key="1">
    <citation type="journal article" date="2007" name="PLoS ONE">
        <title>The first genome sequence of an elite grapevine cultivar (Pinot noir Vitis vinifera L.): coping with a highly heterozygous genome.</title>
        <authorList>
            <person name="Velasco R."/>
            <person name="Zharkikh A."/>
            <person name="Troggio M."/>
            <person name="Cartwright D.A."/>
            <person name="Cestaro A."/>
            <person name="Pruss D."/>
            <person name="Pindo M."/>
            <person name="FitzGerald L.M."/>
            <person name="Vezzulli S."/>
            <person name="Reid J."/>
            <person name="Malacarne G."/>
            <person name="Iliev D."/>
            <person name="Coppola G."/>
            <person name="Wardell B."/>
            <person name="Micheletti D."/>
            <person name="Macalma T."/>
            <person name="Facci M."/>
            <person name="Mitchell J.T."/>
            <person name="Perazzolli M."/>
            <person name="Eldredge G."/>
            <person name="Gatto P."/>
            <person name="Oyzerski R."/>
            <person name="Moretto M."/>
            <person name="Gutin N."/>
            <person name="Stefanini M."/>
            <person name="Chen Y."/>
            <person name="Segala C."/>
            <person name="Davenport C."/>
            <person name="Dematte L."/>
            <person name="Mraz A."/>
            <person name="Battilana J."/>
            <person name="Stormo K."/>
            <person name="Costa F."/>
            <person name="Tao Q."/>
            <person name="Si-Ammour A."/>
            <person name="Harkins T."/>
            <person name="Lackey A."/>
            <person name="Perbost C."/>
            <person name="Taillon B."/>
            <person name="Stella A."/>
            <person name="Solovyev V."/>
            <person name="Fawcett J.A."/>
            <person name="Sterck L."/>
            <person name="Vandepoele K."/>
            <person name="Grando S.M."/>
            <person name="Toppo S."/>
            <person name="Moser C."/>
            <person name="Lanchbury J."/>
            <person name="Bogden R."/>
            <person name="Skolnick M."/>
            <person name="Sgaramella V."/>
            <person name="Bhatnagar S.K."/>
            <person name="Fontana P."/>
            <person name="Gutin A."/>
            <person name="Van de Peer Y."/>
            <person name="Salamini F."/>
            <person name="Viola R."/>
        </authorList>
    </citation>
    <scope>NUCLEOTIDE SEQUENCE</scope>
</reference>
<accession>A5BQV2</accession>
<dbReference type="EMBL" id="AM467905">
    <property type="protein sequence ID" value="CAN61680.1"/>
    <property type="molecule type" value="Genomic_DNA"/>
</dbReference>
<organism evidence="1">
    <name type="scientific">Vitis vinifera</name>
    <name type="common">Grape</name>
    <dbReference type="NCBI Taxonomy" id="29760"/>
    <lineage>
        <taxon>Eukaryota</taxon>
        <taxon>Viridiplantae</taxon>
        <taxon>Streptophyta</taxon>
        <taxon>Embryophyta</taxon>
        <taxon>Tracheophyta</taxon>
        <taxon>Spermatophyta</taxon>
        <taxon>Magnoliopsida</taxon>
        <taxon>eudicotyledons</taxon>
        <taxon>Gunneridae</taxon>
        <taxon>Pentapetalae</taxon>
        <taxon>rosids</taxon>
        <taxon>Vitales</taxon>
        <taxon>Vitaceae</taxon>
        <taxon>Viteae</taxon>
        <taxon>Vitis</taxon>
    </lineage>
</organism>
<sequence length="151" mass="17241">MGLWLRNWEFLRFGISQPFCSCEIRVTMLRNGTRVPKFGFATAKLPVEWSFGCEIGSFSCFGASQPFRSFEMGAPVLRSGTHVPNLVSQLRNGFAAKCRFRRGCEISQTPVFALFLLRFCSERLPFNFFAIPPAFDHPKTYITSKQSELKH</sequence>
<evidence type="ECO:0000313" key="1">
    <source>
        <dbReference type="EMBL" id="CAN61680.1"/>
    </source>
</evidence>
<gene>
    <name evidence="1" type="ORF">VITISV_031949</name>
</gene>
<protein>
    <submittedName>
        <fullName evidence="1">Uncharacterized protein</fullName>
    </submittedName>
</protein>